<dbReference type="EMBL" id="QGMI01000633">
    <property type="protein sequence ID" value="TVY38166.1"/>
    <property type="molecule type" value="Genomic_DNA"/>
</dbReference>
<dbReference type="OrthoDB" id="3200163at2759"/>
<dbReference type="AlphaFoldDB" id="A0A8H8UC06"/>
<organism evidence="1 2">
    <name type="scientific">Lachnellula occidentalis</name>
    <dbReference type="NCBI Taxonomy" id="215460"/>
    <lineage>
        <taxon>Eukaryota</taxon>
        <taxon>Fungi</taxon>
        <taxon>Dikarya</taxon>
        <taxon>Ascomycota</taxon>
        <taxon>Pezizomycotina</taxon>
        <taxon>Leotiomycetes</taxon>
        <taxon>Helotiales</taxon>
        <taxon>Lachnaceae</taxon>
        <taxon>Lachnellula</taxon>
    </lineage>
</organism>
<sequence length="309" mass="35051">MAEALGVIASGIAVTQLATKVASSVINYLLREIDSLNLILCHIHDDQIQWGQASVGNAIHLRQSLELCQQGSAELGTLVNELAAKIEGKHGLKKKLGSAKVVLKTEEIKTLKRRMKSTIRLLSLSYQCHTSAMIQMQSEVIVTRVSNHISSATLEQRRSDDTVIETQALKDVPQAHEIHFKPYECWTGSSSWIGYIVGSFDYRKHKGKVGDEYYGKYVLPWWFSDKAWEYRAHNTNLGWRINLQVCRYLGINSPFFKAILNRDLLSVRKMLLDREAFVTDRVLEDESLLFNYRLFGSGLIQVTKKTALH</sequence>
<dbReference type="Proteomes" id="UP000443090">
    <property type="component" value="Unassembled WGS sequence"/>
</dbReference>
<evidence type="ECO:0000313" key="2">
    <source>
        <dbReference type="Proteomes" id="UP000443090"/>
    </source>
</evidence>
<reference evidence="1 2" key="1">
    <citation type="submission" date="2018-05" db="EMBL/GenBank/DDBJ databases">
        <title>Genome sequencing and assembly of the regulated plant pathogen Lachnellula willkommii and related sister species for the development of diagnostic species identification markers.</title>
        <authorList>
            <person name="Giroux E."/>
            <person name="Bilodeau G."/>
        </authorList>
    </citation>
    <scope>NUCLEOTIDE SEQUENCE [LARGE SCALE GENOMIC DNA]</scope>
    <source>
        <strain evidence="1 2">CBS 160.35</strain>
    </source>
</reference>
<comment type="caution">
    <text evidence="1">The sequence shown here is derived from an EMBL/GenBank/DDBJ whole genome shotgun (WGS) entry which is preliminary data.</text>
</comment>
<name>A0A8H8UC06_9HELO</name>
<keyword evidence="2" id="KW-1185">Reference proteome</keyword>
<feature type="non-terminal residue" evidence="1">
    <location>
        <position position="309"/>
    </location>
</feature>
<gene>
    <name evidence="1" type="ORF">LOCC1_G005764</name>
</gene>
<proteinExistence type="predicted"/>
<protein>
    <recommendedName>
        <fullName evidence="3">Fungal N-terminal domain-containing protein</fullName>
    </recommendedName>
</protein>
<evidence type="ECO:0008006" key="3">
    <source>
        <dbReference type="Google" id="ProtNLM"/>
    </source>
</evidence>
<accession>A0A8H8UC06</accession>
<evidence type="ECO:0000313" key="1">
    <source>
        <dbReference type="EMBL" id="TVY38166.1"/>
    </source>
</evidence>